<comment type="caution">
    <text evidence="10">The sequence shown here is derived from an EMBL/GenBank/DDBJ whole genome shotgun (WGS) entry which is preliminary data.</text>
</comment>
<comment type="similarity">
    <text evidence="2">Belongs to the thiolase-like superfamily. Thiolase family.</text>
</comment>
<comment type="similarity">
    <text evidence="1">Belongs to the HMG-CoA reductase family.</text>
</comment>
<feature type="domain" description="Thiolase N-terminal" evidence="8">
    <location>
        <begin position="4"/>
        <end position="257"/>
    </location>
</feature>
<dbReference type="InterPro" id="IPR002202">
    <property type="entry name" value="HMG_CoA_Rdtase"/>
</dbReference>
<protein>
    <recommendedName>
        <fullName evidence="3">acetyl-CoA C-acetyltransferase</fullName>
        <ecNumber evidence="3">2.3.1.9</ecNumber>
    </recommendedName>
    <alternativeName>
        <fullName evidence="7">Acetoacetyl-CoA thiolase</fullName>
    </alternativeName>
</protein>
<dbReference type="Gene3D" id="3.40.47.10">
    <property type="match status" value="2"/>
</dbReference>
<evidence type="ECO:0000256" key="2">
    <source>
        <dbReference type="ARBA" id="ARBA00010982"/>
    </source>
</evidence>
<dbReference type="InterPro" id="IPR004553">
    <property type="entry name" value="HMG_CoA_Rdtase_bac-typ"/>
</dbReference>
<dbReference type="EMBL" id="JAFREL020000002">
    <property type="protein sequence ID" value="MEO1771171.1"/>
    <property type="molecule type" value="Genomic_DNA"/>
</dbReference>
<reference evidence="10 11" key="1">
    <citation type="submission" date="2021-03" db="EMBL/GenBank/DDBJ databases">
        <authorList>
            <person name="Gilmore M.S."/>
            <person name="Schwartzman J."/>
            <person name="Van Tyne D."/>
            <person name="Martin M."/>
            <person name="Earl A.M."/>
            <person name="Manson A.L."/>
            <person name="Straub T."/>
            <person name="Salamzade R."/>
            <person name="Saavedra J."/>
            <person name="Lebreton F."/>
            <person name="Prichula J."/>
            <person name="Schaufler K."/>
            <person name="Gaca A."/>
            <person name="Sgardioli B."/>
            <person name="Wagenaar J."/>
            <person name="Strong T."/>
        </authorList>
    </citation>
    <scope>NUCLEOTIDE SEQUENCE [LARGE SCALE GENOMIC DNA]</scope>
    <source>
        <strain evidence="10 11">665A</strain>
    </source>
</reference>
<keyword evidence="11" id="KW-1185">Reference proteome</keyword>
<dbReference type="PROSITE" id="PS00318">
    <property type="entry name" value="HMG_COA_REDUCTASE_2"/>
    <property type="match status" value="1"/>
</dbReference>
<dbReference type="InterPro" id="IPR020613">
    <property type="entry name" value="Thiolase_CS"/>
</dbReference>
<evidence type="ECO:0000259" key="8">
    <source>
        <dbReference type="Pfam" id="PF00108"/>
    </source>
</evidence>
<dbReference type="Gene3D" id="1.10.8.660">
    <property type="match status" value="1"/>
</dbReference>
<dbReference type="NCBIfam" id="TIGR00532">
    <property type="entry name" value="HMG_CoA_R_NAD"/>
    <property type="match status" value="1"/>
</dbReference>
<dbReference type="EC" id="2.3.1.9" evidence="3"/>
<keyword evidence="5" id="KW-0560">Oxidoreductase</keyword>
<evidence type="ECO:0000256" key="5">
    <source>
        <dbReference type="ARBA" id="ARBA00023002"/>
    </source>
</evidence>
<dbReference type="InterPro" id="IPR009029">
    <property type="entry name" value="HMG_CoA_Rdtase_sub-bd_dom_sf"/>
</dbReference>
<dbReference type="Gene3D" id="3.90.770.10">
    <property type="entry name" value="3-hydroxy-3-methylglutaryl-coenzyme A Reductase, Chain A, domain 2"/>
    <property type="match status" value="2"/>
</dbReference>
<dbReference type="RefSeq" id="WP_207702208.1">
    <property type="nucleotide sequence ID" value="NZ_JAFREL020000002.1"/>
</dbReference>
<reference evidence="10 11" key="2">
    <citation type="submission" date="2024-02" db="EMBL/GenBank/DDBJ databases">
        <title>The Genome Sequence of Enterococcus sp. DIV0159.</title>
        <authorList>
            <person name="Earl A."/>
            <person name="Manson A."/>
            <person name="Gilmore M."/>
            <person name="Sanders J."/>
            <person name="Shea T."/>
            <person name="Howe W."/>
            <person name="Livny J."/>
            <person name="Cuomo C."/>
            <person name="Neafsey D."/>
            <person name="Birren B."/>
        </authorList>
    </citation>
    <scope>NUCLEOTIDE SEQUENCE [LARGE SCALE GENOMIC DNA]</scope>
    <source>
        <strain evidence="10 11">665A</strain>
    </source>
</reference>
<organism evidence="10 11">
    <name type="scientific">Candidatus Enterococcus ferrettii</name>
    <dbReference type="NCBI Taxonomy" id="2815324"/>
    <lineage>
        <taxon>Bacteria</taxon>
        <taxon>Bacillati</taxon>
        <taxon>Bacillota</taxon>
        <taxon>Bacilli</taxon>
        <taxon>Lactobacillales</taxon>
        <taxon>Enterococcaceae</taxon>
        <taxon>Enterococcus</taxon>
    </lineage>
</organism>
<evidence type="ECO:0000259" key="9">
    <source>
        <dbReference type="Pfam" id="PF02803"/>
    </source>
</evidence>
<dbReference type="PRINTS" id="PR00071">
    <property type="entry name" value="HMGCOARDTASE"/>
</dbReference>
<feature type="domain" description="Thiolase C-terminal" evidence="9">
    <location>
        <begin position="266"/>
        <end position="385"/>
    </location>
</feature>
<dbReference type="InterPro" id="IPR023074">
    <property type="entry name" value="HMG_CoA_Rdtase_cat_sf"/>
</dbReference>
<sequence length="806" mass="85823">MEEIVILSAVRTPIGKYKGSLAATSAVDLGAAAIREAIKRARVSEAAVGQVFLGNVLQAGNGQNVARQSAVKAGVPYEVPATTINEVCGSGIKAIILAMQQIQLGEAKVVVAGGTENMSQAPKLTKYDFIDNDWQEPFSSMIYDGLTDAFSGRHMGLTAEKVSEVYQVSRQEQDDFAYASQQKAGKARSNGDFEMEIVPVTLADGTVFSIDEGIREETTLEKIASLKAAFKEDGVVTAGNASTLNDGASALVLASKSYAEMNNLPYLATIEGYSEVGIDPNIMGVAPVSAIEKLLEKQNMTQEAIDLFEINEAFAAASVAVQKELQLPEEKLNIRGGGIALGHPIGASGARIVTTLLHELIQEDKVRGIASLCVGGGIGLALMIRKNDEAAAQKKKFYQLTRAERLAQLAAEEKITAEEAAQLTEDTVLPEKIANNLIENQISEVAIPLGLARNFVINGQVKDIPMATEEPSVIAAASNAAKIIGEFGGIEAHVLERAMVGQIVLQEVSDPHYFQQWLREKEARIFEVAQQVYPSIYQRGGGLKDVQFRSFPEQGYVSIDLIVDVKDAMGANILNTILEGVAQEIRNEIPGVNVLFSILSNYATHSLVEAVCRLPIASIGQEIAENLASAATYAKLDPYRAATHNKGIMNGVEAVVLATGNDTRAVSAAVHAYAARTGSYQGLTDWAIEDDQLIGRLVLPMAIGTVGGATKVLPKAQLNLKLLGADSAVTLSEIITAVGLAQNFAALKALVSEGIQKGHMALQSRSLAITAGAQENEIPQVVQLLKQAPQMNLAAAEKILTQLRAT</sequence>
<proteinExistence type="inferred from homology"/>
<dbReference type="SUPFAM" id="SSF55035">
    <property type="entry name" value="NAD-binding domain of HMG-CoA reductase"/>
    <property type="match status" value="1"/>
</dbReference>
<evidence type="ECO:0000256" key="7">
    <source>
        <dbReference type="ARBA" id="ARBA00030755"/>
    </source>
</evidence>
<evidence type="ECO:0000256" key="1">
    <source>
        <dbReference type="ARBA" id="ARBA00007661"/>
    </source>
</evidence>
<evidence type="ECO:0000256" key="3">
    <source>
        <dbReference type="ARBA" id="ARBA00012705"/>
    </source>
</evidence>
<evidence type="ECO:0000313" key="11">
    <source>
        <dbReference type="Proteomes" id="UP000664357"/>
    </source>
</evidence>
<gene>
    <name evidence="10" type="ORF">JZO67_003146</name>
</gene>
<dbReference type="InterPro" id="IPR020617">
    <property type="entry name" value="Thiolase_C"/>
</dbReference>
<dbReference type="PROSITE" id="PS00098">
    <property type="entry name" value="THIOLASE_1"/>
    <property type="match status" value="1"/>
</dbReference>
<dbReference type="InterPro" id="IPR020615">
    <property type="entry name" value="Thiolase_acyl_enz_int_AS"/>
</dbReference>
<dbReference type="InterPro" id="IPR023076">
    <property type="entry name" value="HMG_CoA_Rdtase_CS"/>
</dbReference>
<keyword evidence="6" id="KW-0012">Acyltransferase</keyword>
<dbReference type="PANTHER" id="PTHR18919:SF107">
    <property type="entry name" value="ACETYL-COA ACETYLTRANSFERASE, CYTOSOLIC"/>
    <property type="match status" value="1"/>
</dbReference>
<evidence type="ECO:0000313" key="10">
    <source>
        <dbReference type="EMBL" id="MEO1771171.1"/>
    </source>
</evidence>
<name>A0ABV0ERC4_9ENTE</name>
<dbReference type="SUPFAM" id="SSF53901">
    <property type="entry name" value="Thiolase-like"/>
    <property type="match status" value="2"/>
</dbReference>
<dbReference type="Pfam" id="PF02803">
    <property type="entry name" value="Thiolase_C"/>
    <property type="match status" value="1"/>
</dbReference>
<dbReference type="PROSITE" id="PS01192">
    <property type="entry name" value="HMG_COA_REDUCTASE_3"/>
    <property type="match status" value="1"/>
</dbReference>
<dbReference type="PROSITE" id="PS00737">
    <property type="entry name" value="THIOLASE_2"/>
    <property type="match status" value="1"/>
</dbReference>
<keyword evidence="4" id="KW-0808">Transferase</keyword>
<dbReference type="InterPro" id="IPR016039">
    <property type="entry name" value="Thiolase-like"/>
</dbReference>
<evidence type="ECO:0000256" key="4">
    <source>
        <dbReference type="ARBA" id="ARBA00022679"/>
    </source>
</evidence>
<dbReference type="InterPro" id="IPR020616">
    <property type="entry name" value="Thiolase_N"/>
</dbReference>
<dbReference type="CDD" id="cd00644">
    <property type="entry name" value="HMG-CoA_reductase_classII"/>
    <property type="match status" value="1"/>
</dbReference>
<dbReference type="PROSITE" id="PS50065">
    <property type="entry name" value="HMG_COA_REDUCTASE_4"/>
    <property type="match status" value="1"/>
</dbReference>
<dbReference type="NCBIfam" id="TIGR01930">
    <property type="entry name" value="AcCoA-C-Actrans"/>
    <property type="match status" value="1"/>
</dbReference>
<dbReference type="Pfam" id="PF00368">
    <property type="entry name" value="HMG-CoA_red"/>
    <property type="match status" value="1"/>
</dbReference>
<dbReference type="Pfam" id="PF00108">
    <property type="entry name" value="Thiolase_N"/>
    <property type="match status" value="1"/>
</dbReference>
<dbReference type="InterPro" id="IPR002155">
    <property type="entry name" value="Thiolase"/>
</dbReference>
<dbReference type="InterPro" id="IPR009023">
    <property type="entry name" value="HMG_CoA_Rdtase_NAD(P)-bd_sf"/>
</dbReference>
<dbReference type="SUPFAM" id="SSF56542">
    <property type="entry name" value="Substrate-binding domain of HMG-CoA reductase"/>
    <property type="match status" value="1"/>
</dbReference>
<evidence type="ECO:0000256" key="6">
    <source>
        <dbReference type="ARBA" id="ARBA00023315"/>
    </source>
</evidence>
<dbReference type="PROSITE" id="PS00099">
    <property type="entry name" value="THIOLASE_3"/>
    <property type="match status" value="1"/>
</dbReference>
<dbReference type="InterPro" id="IPR020610">
    <property type="entry name" value="Thiolase_AS"/>
</dbReference>
<dbReference type="PANTHER" id="PTHR18919">
    <property type="entry name" value="ACETYL-COA C-ACYLTRANSFERASE"/>
    <property type="match status" value="1"/>
</dbReference>
<dbReference type="Proteomes" id="UP000664357">
    <property type="component" value="Unassembled WGS sequence"/>
</dbReference>
<dbReference type="CDD" id="cd00751">
    <property type="entry name" value="thiolase"/>
    <property type="match status" value="1"/>
</dbReference>
<accession>A0ABV0ERC4</accession>